<keyword evidence="8" id="KW-0969">Cilium</keyword>
<dbReference type="GO" id="GO:0044781">
    <property type="term" value="P:bacterial-type flagellum organization"/>
    <property type="evidence" value="ECO:0007669"/>
    <property type="project" value="UniProtKB-UniRule"/>
</dbReference>
<dbReference type="GO" id="GO:0005886">
    <property type="term" value="C:plasma membrane"/>
    <property type="evidence" value="ECO:0007669"/>
    <property type="project" value="UniProtKB-SubCell"/>
</dbReference>
<evidence type="ECO:0000256" key="6">
    <source>
        <dbReference type="ARBA" id="ARBA00037937"/>
    </source>
</evidence>
<evidence type="ECO:0000256" key="7">
    <source>
        <dbReference type="RuleBase" id="RU362064"/>
    </source>
</evidence>
<evidence type="ECO:0000256" key="2">
    <source>
        <dbReference type="ARBA" id="ARBA00022692"/>
    </source>
</evidence>
<dbReference type="AlphaFoldDB" id="A0A2U1CSN3"/>
<evidence type="ECO:0000313" key="9">
    <source>
        <dbReference type="Proteomes" id="UP000246145"/>
    </source>
</evidence>
<evidence type="ECO:0000256" key="1">
    <source>
        <dbReference type="ARBA" id="ARBA00022475"/>
    </source>
</evidence>
<evidence type="ECO:0000313" key="8">
    <source>
        <dbReference type="EMBL" id="PVY68889.1"/>
    </source>
</evidence>
<keyword evidence="8" id="KW-0966">Cell projection</keyword>
<protein>
    <recommendedName>
        <fullName evidence="7">Flagellar protein</fullName>
    </recommendedName>
</protein>
<evidence type="ECO:0000256" key="5">
    <source>
        <dbReference type="ARBA" id="ARBA00023143"/>
    </source>
</evidence>
<dbReference type="STRING" id="1231391.GCA_000308195_02709"/>
<comment type="subcellular location">
    <subcellularLocation>
        <location evidence="7">Cell membrane</location>
    </subcellularLocation>
    <subcellularLocation>
        <location evidence="7">Bacterial flagellum basal body</location>
    </subcellularLocation>
</comment>
<dbReference type="RefSeq" id="WP_116517843.1">
    <property type="nucleotide sequence ID" value="NZ_JACCEX010000008.1"/>
</dbReference>
<dbReference type="InterPro" id="IPR052205">
    <property type="entry name" value="FliO/MopB"/>
</dbReference>
<accession>A0A2U1CSN3</accession>
<dbReference type="OrthoDB" id="9182371at2"/>
<keyword evidence="5 7" id="KW-0975">Bacterial flagellum</keyword>
<dbReference type="Pfam" id="PF04347">
    <property type="entry name" value="FliO"/>
    <property type="match status" value="1"/>
</dbReference>
<keyword evidence="1 7" id="KW-1003">Cell membrane</keyword>
<feature type="transmembrane region" description="Helical" evidence="7">
    <location>
        <begin position="6"/>
        <end position="26"/>
    </location>
</feature>
<dbReference type="PANTHER" id="PTHR38766">
    <property type="entry name" value="FLAGELLAR PROTEIN FLIO"/>
    <property type="match status" value="1"/>
</dbReference>
<comment type="similarity">
    <text evidence="6 7">Belongs to the FliO/MopB family.</text>
</comment>
<keyword evidence="8" id="KW-0282">Flagellum</keyword>
<sequence>MNEGDVLRMVGSLALIVLLILAGAWLMRRAGWLRAGAGQAIRVVGAQSLGARSSVAIVQIEDQRLVLGVTPQQITLLHTLPSKEGAAQADGRASGAPLQPGFAQALRAALTRGRTGPDTAQP</sequence>
<name>A0A2U1CSN3_9BURK</name>
<dbReference type="InterPro" id="IPR022781">
    <property type="entry name" value="Flagellar_biosynth_FliO"/>
</dbReference>
<keyword evidence="4 7" id="KW-0472">Membrane</keyword>
<proteinExistence type="inferred from homology"/>
<evidence type="ECO:0000256" key="3">
    <source>
        <dbReference type="ARBA" id="ARBA00022989"/>
    </source>
</evidence>
<dbReference type="NCBIfam" id="TIGR03500">
    <property type="entry name" value="FliO_TIGR"/>
    <property type="match status" value="1"/>
</dbReference>
<organism evidence="8 9">
    <name type="scientific">Pusillimonas noertemannii</name>
    <dbReference type="NCBI Taxonomy" id="305977"/>
    <lineage>
        <taxon>Bacteria</taxon>
        <taxon>Pseudomonadati</taxon>
        <taxon>Pseudomonadota</taxon>
        <taxon>Betaproteobacteria</taxon>
        <taxon>Burkholderiales</taxon>
        <taxon>Alcaligenaceae</taxon>
        <taxon>Pusillimonas</taxon>
    </lineage>
</organism>
<keyword evidence="9" id="KW-1185">Reference proteome</keyword>
<keyword evidence="3 7" id="KW-1133">Transmembrane helix</keyword>
<comment type="caution">
    <text evidence="8">The sequence shown here is derived from an EMBL/GenBank/DDBJ whole genome shotgun (WGS) entry which is preliminary data.</text>
</comment>
<evidence type="ECO:0000256" key="4">
    <source>
        <dbReference type="ARBA" id="ARBA00023136"/>
    </source>
</evidence>
<reference evidence="8 9" key="1">
    <citation type="submission" date="2018-04" db="EMBL/GenBank/DDBJ databases">
        <title>Genomic Encyclopedia of Type Strains, Phase IV (KMG-IV): sequencing the most valuable type-strain genomes for metagenomic binning, comparative biology and taxonomic classification.</title>
        <authorList>
            <person name="Goeker M."/>
        </authorList>
    </citation>
    <scope>NUCLEOTIDE SEQUENCE [LARGE SCALE GENOMIC DNA]</scope>
    <source>
        <strain evidence="8 9">DSM 10065</strain>
    </source>
</reference>
<dbReference type="GO" id="GO:0009425">
    <property type="term" value="C:bacterial-type flagellum basal body"/>
    <property type="evidence" value="ECO:0007669"/>
    <property type="project" value="UniProtKB-SubCell"/>
</dbReference>
<keyword evidence="2 7" id="KW-0812">Transmembrane</keyword>
<dbReference type="EMBL" id="QEKO01000001">
    <property type="protein sequence ID" value="PVY68889.1"/>
    <property type="molecule type" value="Genomic_DNA"/>
</dbReference>
<gene>
    <name evidence="8" type="ORF">C7440_1303</name>
</gene>
<dbReference type="Proteomes" id="UP000246145">
    <property type="component" value="Unassembled WGS sequence"/>
</dbReference>
<dbReference type="PANTHER" id="PTHR38766:SF1">
    <property type="entry name" value="FLAGELLAR PROTEIN FLIO"/>
    <property type="match status" value="1"/>
</dbReference>